<reference evidence="1" key="1">
    <citation type="submission" date="2020-04" db="EMBL/GenBank/DDBJ databases">
        <authorList>
            <person name="Zhang T."/>
        </authorList>
    </citation>
    <scope>NUCLEOTIDE SEQUENCE</scope>
    <source>
        <strain evidence="1">HKST-UBA16</strain>
    </source>
</reference>
<organism evidence="1 2">
    <name type="scientific">Candidatus Dojkabacteria bacterium</name>
    <dbReference type="NCBI Taxonomy" id="2099670"/>
    <lineage>
        <taxon>Bacteria</taxon>
        <taxon>Candidatus Dojkabacteria</taxon>
    </lineage>
</organism>
<reference evidence="1" key="2">
    <citation type="journal article" date="2021" name="Microbiome">
        <title>Successional dynamics and alternative stable states in a saline activated sludge microbial community over 9 years.</title>
        <authorList>
            <person name="Wang Y."/>
            <person name="Ye J."/>
            <person name="Ju F."/>
            <person name="Liu L."/>
            <person name="Boyd J.A."/>
            <person name="Deng Y."/>
            <person name="Parks D.H."/>
            <person name="Jiang X."/>
            <person name="Yin X."/>
            <person name="Woodcroft B.J."/>
            <person name="Tyson G.W."/>
            <person name="Hugenholtz P."/>
            <person name="Polz M.F."/>
            <person name="Zhang T."/>
        </authorList>
    </citation>
    <scope>NUCLEOTIDE SEQUENCE</scope>
    <source>
        <strain evidence="1">HKST-UBA16</strain>
    </source>
</reference>
<gene>
    <name evidence="1" type="ORF">KC622_00550</name>
</gene>
<evidence type="ECO:0000313" key="1">
    <source>
        <dbReference type="EMBL" id="MCA9374799.1"/>
    </source>
</evidence>
<comment type="caution">
    <text evidence="1">The sequence shown here is derived from an EMBL/GenBank/DDBJ whole genome shotgun (WGS) entry which is preliminary data.</text>
</comment>
<dbReference type="Proteomes" id="UP000748332">
    <property type="component" value="Unassembled WGS sequence"/>
</dbReference>
<dbReference type="AlphaFoldDB" id="A0A955HY98"/>
<name>A0A955HY98_9BACT</name>
<accession>A0A955HY98</accession>
<dbReference type="EMBL" id="JAGQLM010000021">
    <property type="protein sequence ID" value="MCA9374799.1"/>
    <property type="molecule type" value="Genomic_DNA"/>
</dbReference>
<protein>
    <submittedName>
        <fullName evidence="1">Uncharacterized protein</fullName>
    </submittedName>
</protein>
<sequence length="122" mass="13831">EENGIIEPRDFEKERNELKAKLEAITDDKGNKLNNFIPVPRDIYKEVNGDPPDLMGFFGDLAWRAAGTVGHKKVHIFENDTGPDDSVHDWTALFISNKSELKKPTTIFEASELLREVLHVEA</sequence>
<proteinExistence type="predicted"/>
<feature type="non-terminal residue" evidence="1">
    <location>
        <position position="1"/>
    </location>
</feature>
<evidence type="ECO:0000313" key="2">
    <source>
        <dbReference type="Proteomes" id="UP000748332"/>
    </source>
</evidence>